<dbReference type="CDD" id="cd00090">
    <property type="entry name" value="HTH_ARSR"/>
    <property type="match status" value="1"/>
</dbReference>
<reference evidence="2 3" key="1">
    <citation type="submission" date="2019-07" db="EMBL/GenBank/DDBJ databases">
        <authorList>
            <person name="Zhu P."/>
        </authorList>
    </citation>
    <scope>NUCLEOTIDE SEQUENCE [LARGE SCALE GENOMIC DNA]</scope>
    <source>
        <strain evidence="2 3">SSL-25</strain>
    </source>
</reference>
<name>A0A5B8JE20_9ACTN</name>
<evidence type="ECO:0000259" key="1">
    <source>
        <dbReference type="SMART" id="SM00418"/>
    </source>
</evidence>
<dbReference type="SUPFAM" id="SSF46785">
    <property type="entry name" value="Winged helix' DNA-binding domain"/>
    <property type="match status" value="1"/>
</dbReference>
<dbReference type="InterPro" id="IPR001845">
    <property type="entry name" value="HTH_ArsR_DNA-bd_dom"/>
</dbReference>
<dbReference type="KEGG" id="sqz:FQU76_27425"/>
<evidence type="ECO:0000313" key="2">
    <source>
        <dbReference type="EMBL" id="QDY79646.1"/>
    </source>
</evidence>
<accession>A0A5B8JE20</accession>
<organism evidence="2 3">
    <name type="scientific">Streptomyces qinzhouensis</name>
    <dbReference type="NCBI Taxonomy" id="2599401"/>
    <lineage>
        <taxon>Bacteria</taxon>
        <taxon>Bacillati</taxon>
        <taxon>Actinomycetota</taxon>
        <taxon>Actinomycetes</taxon>
        <taxon>Kitasatosporales</taxon>
        <taxon>Streptomycetaceae</taxon>
        <taxon>Streptomyces</taxon>
    </lineage>
</organism>
<feature type="domain" description="HTH arsR-type" evidence="1">
    <location>
        <begin position="252"/>
        <end position="327"/>
    </location>
</feature>
<proteinExistence type="predicted"/>
<dbReference type="AlphaFoldDB" id="A0A5B8JE20"/>
<dbReference type="InterPro" id="IPR011991">
    <property type="entry name" value="ArsR-like_HTH"/>
</dbReference>
<dbReference type="OrthoDB" id="3808065at2"/>
<gene>
    <name evidence="2" type="ORF">FQU76_27425</name>
</gene>
<dbReference type="SMART" id="SM00418">
    <property type="entry name" value="HTH_ARSR"/>
    <property type="match status" value="1"/>
</dbReference>
<dbReference type="InterPro" id="IPR036390">
    <property type="entry name" value="WH_DNA-bd_sf"/>
</dbReference>
<keyword evidence="3" id="KW-1185">Reference proteome</keyword>
<protein>
    <submittedName>
        <fullName evidence="2">Helix-turn-helix transcriptional regulator</fullName>
    </submittedName>
</protein>
<dbReference type="EMBL" id="CP042266">
    <property type="protein sequence ID" value="QDY79646.1"/>
    <property type="molecule type" value="Genomic_DNA"/>
</dbReference>
<dbReference type="GO" id="GO:0003700">
    <property type="term" value="F:DNA-binding transcription factor activity"/>
    <property type="evidence" value="ECO:0007669"/>
    <property type="project" value="InterPro"/>
</dbReference>
<evidence type="ECO:0000313" key="3">
    <source>
        <dbReference type="Proteomes" id="UP000320580"/>
    </source>
</evidence>
<sequence length="334" mass="36773">MLRIHFTESDLARTRRASSPDPLWETVLSLHRLQTRRGRWAFAEWHRVTTRRLTERGLGPLVRTLLLPALPRARYFPDFLTPPEASEGLQAGLEAILATPRTRAVSELDRLVGTDSRQARLRRLADAEGRTALVHALHTYHSAAIAPYTEHIASRLGSEHTLRTRAMLDGGIDGLLTSLAPAMRWRPPVLELLHHTRSGDVYLDGRGLTLIPSYFCWHSPVTIADPRLPQVLVYPVLHPRAQTPPSAETRPALGKLIGRSRAGILAACASGATSTELIRATGLSAGSISLHTRALREAGIIDSHRHAVTVLHTLTPLGAALLRRNQTHPRPPAV</sequence>
<dbReference type="RefSeq" id="WP_146482931.1">
    <property type="nucleotide sequence ID" value="NZ_CP042266.1"/>
</dbReference>
<dbReference type="Gene3D" id="1.10.10.10">
    <property type="entry name" value="Winged helix-like DNA-binding domain superfamily/Winged helix DNA-binding domain"/>
    <property type="match status" value="1"/>
</dbReference>
<dbReference type="Proteomes" id="UP000320580">
    <property type="component" value="Chromosome"/>
</dbReference>
<dbReference type="InterPro" id="IPR036388">
    <property type="entry name" value="WH-like_DNA-bd_sf"/>
</dbReference>